<proteinExistence type="predicted"/>
<dbReference type="SMART" id="SM00248">
    <property type="entry name" value="ANK"/>
    <property type="match status" value="3"/>
</dbReference>
<sequence length="1044" mass="115379">MGISSEAFERLQSQPGKYFSDNTNSFNTNIINNYGIQVPSRVPGMQLFISSLSFKLMAKLRVESFEELIRDTRWWVSPPEIDLDHLRDKHNLPEAGTGKWIFEDVGFMEWRESSESKLLWLCGGPGTGKTMLAKHVAAEFPKECDSPGRGIKLAFHFVSPKLSTEKISADQAELLQPSLAKVASDLLYCLLRQDGNLFDGCKAQLAMQGARFFTNPCSLWKVLGKAVQDCQTDDVYIFMDGIDGLEESLCKELIERIRGLAETSKVKIFLSSRVVPHVSNNLPGHMKIDLDGKDFVKRDVETFIRHRVNALGDWDDNLKERVREAILAKSEGTFLWAALAIENLACFSSGLDFEAVLEELPLKLEGVYQKMLRTLSQRKRSENVLSVIQIVALALRPLKVCELRSILARMGGGVKAEGLSSHREPGSNIDEIGMYVQSALGFLRAKDETVSIVHHTAVEYLFDEKRKDNLPVLSKSEVHFTIAWECFRYIHLAFPYPRYRQAGAGWPFVKYAAESWFIHARRSIEISIGSFRKDGAHMWLEYQFFKTSDIRKAWIGLCGDPKMEVLAGEQTPLHIAVCLGLTPLVEKALTDPTEGAESSNQLLHLAAEFMSPASGILIDKGWPSMLTAQDKAGNRPLHKAVIFGHWPMLEGLVERFTTREQGTHNNEINGRNHFGNTPLHLAVQFDHPDIVKLLVENGADTTIKNNAQKTASQLGTEMGRVDCLDSLEAGKEDAAERARERAAGERAVEEQAAGERAREYVGELSGRCAGKRAGERAGRRVEERAGELAGGHAGERARELAEGRAGERAAERAAAEHAAKRAAKREAKRKAKREAKRKAKREAKRAAKREEKRAAKYCGGDYGGAMGGAGEGPGRSMIENKVKEIRAETGDIGAREREATAEPLVAEEAIHETVEGLGRSMAEKKVKGVRAETGDIGARERETTAKPLVAEEAIHETAEGPWRSMAEKVKGIRAKTGDIDAREREATPEPLVAEETIHGAAGGPGRSMVEREVEGIGPVTGNIGTRERRATTEPSLATDLLLDI</sequence>
<gene>
    <name evidence="5" type="ORF">B9Z19DRAFT_1146547</name>
</gene>
<dbReference type="Pfam" id="PF12796">
    <property type="entry name" value="Ank_2"/>
    <property type="match status" value="1"/>
</dbReference>
<dbReference type="SUPFAM" id="SSF48403">
    <property type="entry name" value="Ankyrin repeat"/>
    <property type="match status" value="1"/>
</dbReference>
<evidence type="ECO:0000256" key="3">
    <source>
        <dbReference type="SAM" id="MobiDB-lite"/>
    </source>
</evidence>
<dbReference type="OrthoDB" id="20872at2759"/>
<feature type="compositionally biased region" description="Basic and acidic residues" evidence="3">
    <location>
        <begin position="772"/>
        <end position="786"/>
    </location>
</feature>
<feature type="compositionally biased region" description="Basic and acidic residues" evidence="3">
    <location>
        <begin position="793"/>
        <end position="819"/>
    </location>
</feature>
<name>A0A2T6ZP05_TUBBO</name>
<organism evidence="5 6">
    <name type="scientific">Tuber borchii</name>
    <name type="common">White truffle</name>
    <dbReference type="NCBI Taxonomy" id="42251"/>
    <lineage>
        <taxon>Eukaryota</taxon>
        <taxon>Fungi</taxon>
        <taxon>Dikarya</taxon>
        <taxon>Ascomycota</taxon>
        <taxon>Pezizomycotina</taxon>
        <taxon>Pezizomycetes</taxon>
        <taxon>Pezizales</taxon>
        <taxon>Tuberaceae</taxon>
        <taxon>Tuber</taxon>
    </lineage>
</organism>
<dbReference type="AlphaFoldDB" id="A0A2T6ZP05"/>
<evidence type="ECO:0000259" key="4">
    <source>
        <dbReference type="Pfam" id="PF24883"/>
    </source>
</evidence>
<dbReference type="Gene3D" id="3.40.50.300">
    <property type="entry name" value="P-loop containing nucleotide triphosphate hydrolases"/>
    <property type="match status" value="1"/>
</dbReference>
<reference evidence="5 6" key="1">
    <citation type="submission" date="2017-04" db="EMBL/GenBank/DDBJ databases">
        <title>Draft genome sequence of Tuber borchii Vittad., a whitish edible truffle.</title>
        <authorList>
            <consortium name="DOE Joint Genome Institute"/>
            <person name="Murat C."/>
            <person name="Kuo A."/>
            <person name="Barry K.W."/>
            <person name="Clum A."/>
            <person name="Dockter R.B."/>
            <person name="Fauchery L."/>
            <person name="Iotti M."/>
            <person name="Kohler A."/>
            <person name="Labutti K."/>
            <person name="Lindquist E.A."/>
            <person name="Lipzen A."/>
            <person name="Ohm R.A."/>
            <person name="Wang M."/>
            <person name="Grigoriev I.V."/>
            <person name="Zambonelli A."/>
            <person name="Martin F.M."/>
        </authorList>
    </citation>
    <scope>NUCLEOTIDE SEQUENCE [LARGE SCALE GENOMIC DNA]</scope>
    <source>
        <strain evidence="5 6">Tbo3840</strain>
    </source>
</reference>
<evidence type="ECO:0000313" key="5">
    <source>
        <dbReference type="EMBL" id="PUU77220.1"/>
    </source>
</evidence>
<dbReference type="Gene3D" id="1.25.40.20">
    <property type="entry name" value="Ankyrin repeat-containing domain"/>
    <property type="match status" value="1"/>
</dbReference>
<feature type="compositionally biased region" description="Basic residues" evidence="3">
    <location>
        <begin position="820"/>
        <end position="843"/>
    </location>
</feature>
<feature type="region of interest" description="Disordered" evidence="3">
    <location>
        <begin position="769"/>
        <end position="851"/>
    </location>
</feature>
<dbReference type="InterPro" id="IPR027417">
    <property type="entry name" value="P-loop_NTPase"/>
</dbReference>
<dbReference type="SUPFAM" id="SSF52540">
    <property type="entry name" value="P-loop containing nucleoside triphosphate hydrolases"/>
    <property type="match status" value="1"/>
</dbReference>
<dbReference type="PROSITE" id="PS50297">
    <property type="entry name" value="ANK_REP_REGION"/>
    <property type="match status" value="1"/>
</dbReference>
<comment type="caution">
    <text evidence="5">The sequence shown here is derived from an EMBL/GenBank/DDBJ whole genome shotgun (WGS) entry which is preliminary data.</text>
</comment>
<dbReference type="Pfam" id="PF24883">
    <property type="entry name" value="NPHP3_N"/>
    <property type="match status" value="1"/>
</dbReference>
<keyword evidence="6" id="KW-1185">Reference proteome</keyword>
<dbReference type="InterPro" id="IPR036770">
    <property type="entry name" value="Ankyrin_rpt-contain_sf"/>
</dbReference>
<dbReference type="PANTHER" id="PTHR10039:SF16">
    <property type="entry name" value="GPI INOSITOL-DEACYLASE"/>
    <property type="match status" value="1"/>
</dbReference>
<evidence type="ECO:0000313" key="6">
    <source>
        <dbReference type="Proteomes" id="UP000244722"/>
    </source>
</evidence>
<dbReference type="InterPro" id="IPR056884">
    <property type="entry name" value="NPHP3-like_N"/>
</dbReference>
<protein>
    <recommendedName>
        <fullName evidence="4">Nephrocystin 3-like N-terminal domain-containing protein</fullName>
    </recommendedName>
</protein>
<feature type="repeat" description="ANK" evidence="2">
    <location>
        <begin position="674"/>
        <end position="706"/>
    </location>
</feature>
<feature type="domain" description="Nephrocystin 3-like N-terminal" evidence="4">
    <location>
        <begin position="96"/>
        <end position="273"/>
    </location>
</feature>
<accession>A0A2T6ZP05</accession>
<dbReference type="PROSITE" id="PS50088">
    <property type="entry name" value="ANK_REPEAT"/>
    <property type="match status" value="1"/>
</dbReference>
<dbReference type="PANTHER" id="PTHR10039">
    <property type="entry name" value="AMELOGENIN"/>
    <property type="match status" value="1"/>
</dbReference>
<dbReference type="STRING" id="42251.A0A2T6ZP05"/>
<keyword evidence="2" id="KW-0040">ANK repeat</keyword>
<evidence type="ECO:0000256" key="1">
    <source>
        <dbReference type="ARBA" id="ARBA00022737"/>
    </source>
</evidence>
<keyword evidence="1" id="KW-0677">Repeat</keyword>
<dbReference type="EMBL" id="NESQ01000158">
    <property type="protein sequence ID" value="PUU77220.1"/>
    <property type="molecule type" value="Genomic_DNA"/>
</dbReference>
<dbReference type="Proteomes" id="UP000244722">
    <property type="component" value="Unassembled WGS sequence"/>
</dbReference>
<evidence type="ECO:0000256" key="2">
    <source>
        <dbReference type="PROSITE-ProRule" id="PRU00023"/>
    </source>
</evidence>
<dbReference type="InterPro" id="IPR002110">
    <property type="entry name" value="Ankyrin_rpt"/>
</dbReference>